<keyword evidence="2" id="KW-0812">Transmembrane</keyword>
<reference evidence="8" key="1">
    <citation type="journal article" date="2019" name="Int. J. Syst. Evol. Microbiol.">
        <title>The Global Catalogue of Microorganisms (GCM) 10K type strain sequencing project: providing services to taxonomists for standard genome sequencing and annotation.</title>
        <authorList>
            <consortium name="The Broad Institute Genomics Platform"/>
            <consortium name="The Broad Institute Genome Sequencing Center for Infectious Disease"/>
            <person name="Wu L."/>
            <person name="Ma J."/>
        </authorList>
    </citation>
    <scope>NUCLEOTIDE SEQUENCE [LARGE SCALE GENOMIC DNA]</scope>
    <source>
        <strain evidence="8">CCUG 62953</strain>
    </source>
</reference>
<evidence type="ECO:0000313" key="7">
    <source>
        <dbReference type="EMBL" id="MFD1342616.1"/>
    </source>
</evidence>
<evidence type="ECO:0000256" key="2">
    <source>
        <dbReference type="ARBA" id="ARBA00022692"/>
    </source>
</evidence>
<sequence length="517" mass="53060">MARSKKPASETPKGGTETEAETDAKVTEAASDTAGDGTETRDEDTPGRVEEGEALTAAAPETDGAGSETPTPADGDISSDDPDAAMIDKGEALAPEGTDEPGGPAPETNADAPVAAETSDETEASRPGELPGFAPAPNPPVREVVVQRKGGFFPMLLGGVAAAALGFALSEYLGPQGWFGVGKSMFEDETRDAMAAQQQSLDTLSGRINGIETGLSEVDLTSVETAVADLVQRSGELGTQVTALKGRVDDMAGVLETMAGELTNTSSSGSALDQRLTALEKAPMEEIVSPETIAAYEREMARIQEAVESQRGDFESRIAAQQAEMEAQRAEIATLAERAVEAERQAASEARTAELRGAVAQLASAVDNGAPYAEELATLDESGAVEVPEGLSASAEEGVATLQSLVESFPDAARDALAAARGETPDSPPQGVGGVVSFFKSQLGARSVVPRDGDDPDAVLSRAEAAVRDGDLSTALSEISALPEAAQDAMADWTARAEARAAALTGAEALAEQLNSN</sequence>
<dbReference type="EMBL" id="JBHTMU010000013">
    <property type="protein sequence ID" value="MFD1342616.1"/>
    <property type="molecule type" value="Genomic_DNA"/>
</dbReference>
<evidence type="ECO:0000313" key="8">
    <source>
        <dbReference type="Proteomes" id="UP001597135"/>
    </source>
</evidence>
<comment type="caution">
    <text evidence="7">The sequence shown here is derived from an EMBL/GenBank/DDBJ whole genome shotgun (WGS) entry which is preliminary data.</text>
</comment>
<feature type="coiled-coil region" evidence="5">
    <location>
        <begin position="293"/>
        <end position="345"/>
    </location>
</feature>
<protein>
    <submittedName>
        <fullName evidence="7">Mitofilin family membrane protein</fullName>
    </submittedName>
</protein>
<keyword evidence="8" id="KW-1185">Reference proteome</keyword>
<evidence type="ECO:0000256" key="1">
    <source>
        <dbReference type="ARBA" id="ARBA00004370"/>
    </source>
</evidence>
<keyword evidence="5" id="KW-0175">Coiled coil</keyword>
<dbReference type="InterPro" id="IPR019133">
    <property type="entry name" value="MIC60"/>
</dbReference>
<name>A0ABW3ZHT3_9RHOB</name>
<dbReference type="Proteomes" id="UP001597135">
    <property type="component" value="Unassembled WGS sequence"/>
</dbReference>
<accession>A0ABW3ZHT3</accession>
<evidence type="ECO:0000256" key="3">
    <source>
        <dbReference type="ARBA" id="ARBA00022989"/>
    </source>
</evidence>
<feature type="compositionally biased region" description="Basic and acidic residues" evidence="6">
    <location>
        <begin position="38"/>
        <end position="51"/>
    </location>
</feature>
<comment type="subcellular location">
    <subcellularLocation>
        <location evidence="1">Membrane</location>
    </subcellularLocation>
</comment>
<evidence type="ECO:0000256" key="6">
    <source>
        <dbReference type="SAM" id="MobiDB-lite"/>
    </source>
</evidence>
<keyword evidence="3" id="KW-1133">Transmembrane helix</keyword>
<dbReference type="Gene3D" id="1.10.287.1490">
    <property type="match status" value="1"/>
</dbReference>
<keyword evidence="4" id="KW-0472">Membrane</keyword>
<gene>
    <name evidence="7" type="ORF">ACFQ4E_09325</name>
</gene>
<organism evidence="7 8">
    <name type="scientific">Litorisediminicola beolgyonensis</name>
    <dbReference type="NCBI Taxonomy" id="1173614"/>
    <lineage>
        <taxon>Bacteria</taxon>
        <taxon>Pseudomonadati</taxon>
        <taxon>Pseudomonadota</taxon>
        <taxon>Alphaproteobacteria</taxon>
        <taxon>Rhodobacterales</taxon>
        <taxon>Paracoccaceae</taxon>
        <taxon>Litorisediminicola</taxon>
    </lineage>
</organism>
<dbReference type="RefSeq" id="WP_386802843.1">
    <property type="nucleotide sequence ID" value="NZ_JBHTMU010000013.1"/>
</dbReference>
<feature type="region of interest" description="Disordered" evidence="6">
    <location>
        <begin position="1"/>
        <end position="139"/>
    </location>
</feature>
<evidence type="ECO:0000256" key="5">
    <source>
        <dbReference type="SAM" id="Coils"/>
    </source>
</evidence>
<evidence type="ECO:0000256" key="4">
    <source>
        <dbReference type="ARBA" id="ARBA00023136"/>
    </source>
</evidence>
<dbReference type="Pfam" id="PF09731">
    <property type="entry name" value="Mitofilin"/>
    <property type="match status" value="1"/>
</dbReference>
<proteinExistence type="predicted"/>